<name>A0AAW1RAL8_9CHLO</name>
<dbReference type="EMBL" id="JALJOS010000015">
    <property type="protein sequence ID" value="KAK9830724.1"/>
    <property type="molecule type" value="Genomic_DNA"/>
</dbReference>
<reference evidence="2 3" key="1">
    <citation type="journal article" date="2024" name="Nat. Commun.">
        <title>Phylogenomics reveals the evolutionary origins of lichenization in chlorophyte algae.</title>
        <authorList>
            <person name="Puginier C."/>
            <person name="Libourel C."/>
            <person name="Otte J."/>
            <person name="Skaloud P."/>
            <person name="Haon M."/>
            <person name="Grisel S."/>
            <person name="Petersen M."/>
            <person name="Berrin J.G."/>
            <person name="Delaux P.M."/>
            <person name="Dal Grande F."/>
            <person name="Keller J."/>
        </authorList>
    </citation>
    <scope>NUCLEOTIDE SEQUENCE [LARGE SCALE GENOMIC DNA]</scope>
    <source>
        <strain evidence="2 3">SAG 2145</strain>
    </source>
</reference>
<feature type="transmembrane region" description="Helical" evidence="1">
    <location>
        <begin position="113"/>
        <end position="132"/>
    </location>
</feature>
<dbReference type="AlphaFoldDB" id="A0AAW1RAL8"/>
<protein>
    <submittedName>
        <fullName evidence="2">Uncharacterized protein</fullName>
    </submittedName>
</protein>
<feature type="transmembrane region" description="Helical" evidence="1">
    <location>
        <begin position="209"/>
        <end position="232"/>
    </location>
</feature>
<evidence type="ECO:0000313" key="3">
    <source>
        <dbReference type="Proteomes" id="UP001438707"/>
    </source>
</evidence>
<evidence type="ECO:0000313" key="2">
    <source>
        <dbReference type="EMBL" id="KAK9830724.1"/>
    </source>
</evidence>
<gene>
    <name evidence="2" type="ORF">WJX74_004188</name>
</gene>
<feature type="transmembrane region" description="Helical" evidence="1">
    <location>
        <begin position="253"/>
        <end position="275"/>
    </location>
</feature>
<keyword evidence="1" id="KW-1133">Transmembrane helix</keyword>
<dbReference type="Proteomes" id="UP001438707">
    <property type="component" value="Unassembled WGS sequence"/>
</dbReference>
<proteinExistence type="predicted"/>
<keyword evidence="3" id="KW-1185">Reference proteome</keyword>
<comment type="caution">
    <text evidence="2">The sequence shown here is derived from an EMBL/GenBank/DDBJ whole genome shotgun (WGS) entry which is preliminary data.</text>
</comment>
<keyword evidence="1" id="KW-0472">Membrane</keyword>
<feature type="transmembrane region" description="Helical" evidence="1">
    <location>
        <begin position="69"/>
        <end position="93"/>
    </location>
</feature>
<accession>A0AAW1RAL8</accession>
<keyword evidence="1" id="KW-0812">Transmembrane</keyword>
<feature type="transmembrane region" description="Helical" evidence="1">
    <location>
        <begin position="295"/>
        <end position="313"/>
    </location>
</feature>
<sequence length="393" mass="44479">MDSGVKLSELKQASGPEQLGRESIIEQQERERDADLPRIYAVLPKWLQWLYLMDWLFRPWQYFTTKAYAVSYLAAYGFQIGSWFFMIGGAALLDPRIVNTQDDFTDSYDWLVLFTYEAGTVVWCAATTLQITEALNQGHDQRVAIWERNNCKGPKPKFRWMGVQLNFGDWWGAVLYTVGCVMYIIANAFGIALDFTSVHISETGQAWGVYWMFMGGGILFLIAGFSYTAALIDHNVLKGILVPFSRRHATSNLWWANWLYFWGGVAYFQGGIFMYWQVPAHPTLTVTQFRWETGFGYFLGSVLFFLGSLLYLMKMSAGRCLPGKLAVGRFDDTEHGGAPFKEMPTTDGWQAPSMQGPVSKLSSVYGRRSMTYSMNSLPHVSSSLAATKEADVV</sequence>
<organism evidence="2 3">
    <name type="scientific">Apatococcus lobatus</name>
    <dbReference type="NCBI Taxonomy" id="904363"/>
    <lineage>
        <taxon>Eukaryota</taxon>
        <taxon>Viridiplantae</taxon>
        <taxon>Chlorophyta</taxon>
        <taxon>core chlorophytes</taxon>
        <taxon>Trebouxiophyceae</taxon>
        <taxon>Chlorellales</taxon>
        <taxon>Chlorellaceae</taxon>
        <taxon>Apatococcus</taxon>
    </lineage>
</organism>
<feature type="transmembrane region" description="Helical" evidence="1">
    <location>
        <begin position="167"/>
        <end position="189"/>
    </location>
</feature>
<evidence type="ECO:0000256" key="1">
    <source>
        <dbReference type="SAM" id="Phobius"/>
    </source>
</evidence>